<protein>
    <submittedName>
        <fullName evidence="1">Uncharacterized protein</fullName>
    </submittedName>
</protein>
<sequence length="71" mass="8523">PRFFDLMFYNGLIREQEIPFSVLFEGFYDNKFSLKPLKDFQVFAERSNIISEKLNTFLITAIEQFENFLNT</sequence>
<comment type="caution">
    <text evidence="1">The sequence shown here is derived from an EMBL/GenBank/DDBJ whole genome shotgun (WGS) entry which is preliminary data.</text>
</comment>
<gene>
    <name evidence="1" type="ORF">S06H3_12659</name>
</gene>
<reference evidence="1" key="1">
    <citation type="journal article" date="2014" name="Front. Microbiol.">
        <title>High frequency of phylogenetically diverse reductive dehalogenase-homologous genes in deep subseafloor sedimentary metagenomes.</title>
        <authorList>
            <person name="Kawai M."/>
            <person name="Futagami T."/>
            <person name="Toyoda A."/>
            <person name="Takaki Y."/>
            <person name="Nishi S."/>
            <person name="Hori S."/>
            <person name="Arai W."/>
            <person name="Tsubouchi T."/>
            <person name="Morono Y."/>
            <person name="Uchiyama I."/>
            <person name="Ito T."/>
            <person name="Fujiyama A."/>
            <person name="Inagaki F."/>
            <person name="Takami H."/>
        </authorList>
    </citation>
    <scope>NUCLEOTIDE SEQUENCE</scope>
    <source>
        <strain evidence="1">Expedition CK06-06</strain>
    </source>
</reference>
<evidence type="ECO:0000313" key="1">
    <source>
        <dbReference type="EMBL" id="GAI09301.1"/>
    </source>
</evidence>
<accession>X1LU11</accession>
<name>X1LU11_9ZZZZ</name>
<feature type="non-terminal residue" evidence="1">
    <location>
        <position position="1"/>
    </location>
</feature>
<organism evidence="1">
    <name type="scientific">marine sediment metagenome</name>
    <dbReference type="NCBI Taxonomy" id="412755"/>
    <lineage>
        <taxon>unclassified sequences</taxon>
        <taxon>metagenomes</taxon>
        <taxon>ecological metagenomes</taxon>
    </lineage>
</organism>
<proteinExistence type="predicted"/>
<dbReference type="AlphaFoldDB" id="X1LU11"/>
<dbReference type="EMBL" id="BARV01006189">
    <property type="protein sequence ID" value="GAI09301.1"/>
    <property type="molecule type" value="Genomic_DNA"/>
</dbReference>